<dbReference type="HOGENOM" id="CLU_1330163_0_0_9"/>
<dbReference type="InterPro" id="IPR003675">
    <property type="entry name" value="Rce1/LyrA-like_dom"/>
</dbReference>
<name>C8W0P5_DESAS</name>
<keyword evidence="4" id="KW-1185">Reference proteome</keyword>
<dbReference type="GO" id="GO:0004175">
    <property type="term" value="F:endopeptidase activity"/>
    <property type="evidence" value="ECO:0007669"/>
    <property type="project" value="UniProtKB-ARBA"/>
</dbReference>
<keyword evidence="1" id="KW-0812">Transmembrane</keyword>
<sequence>MPYILFSLLITISIAVYSSYILFNNISLLIINITLPSIAASILTGIVLALLGYLLLHKIKIWTDSVTFVVSKILTKGNTFSLILISTIAAVGEEFYARGFILVFYNTHGLNLDLILIIIFANFLWTLNHIFNAKEHFRKGMNQTIKKSTPHLVVVFLIGIPLTILTLIFNSITPPIIAHFSFDLLFGLLYRHYIKSNP</sequence>
<accession>C8W0P5</accession>
<feature type="domain" description="CAAX prenyl protease 2/Lysostaphin resistance protein A-like" evidence="2">
    <location>
        <begin position="79"/>
        <end position="184"/>
    </location>
</feature>
<dbReference type="KEGG" id="dae:Dtox_2494"/>
<reference evidence="3 4" key="1">
    <citation type="journal article" date="2009" name="Stand. Genomic Sci.">
        <title>Complete genome sequence of Desulfotomaculum acetoxidans type strain (5575).</title>
        <authorList>
            <person name="Spring S."/>
            <person name="Lapidus A."/>
            <person name="Schroder M."/>
            <person name="Gleim D."/>
            <person name="Sims D."/>
            <person name="Meincke L."/>
            <person name="Glavina Del Rio T."/>
            <person name="Tice H."/>
            <person name="Copeland A."/>
            <person name="Cheng J.F."/>
            <person name="Lucas S."/>
            <person name="Chen F."/>
            <person name="Nolan M."/>
            <person name="Bruce D."/>
            <person name="Goodwin L."/>
            <person name="Pitluck S."/>
            <person name="Ivanova N."/>
            <person name="Mavromatis K."/>
            <person name="Mikhailova N."/>
            <person name="Pati A."/>
            <person name="Chen A."/>
            <person name="Palaniappan K."/>
            <person name="Land M."/>
            <person name="Hauser L."/>
            <person name="Chang Y.J."/>
            <person name="Jeffries C.D."/>
            <person name="Chain P."/>
            <person name="Saunders E."/>
            <person name="Brettin T."/>
            <person name="Detter J.C."/>
            <person name="Goker M."/>
            <person name="Bristow J."/>
            <person name="Eisen J.A."/>
            <person name="Markowitz V."/>
            <person name="Hugenholtz P."/>
            <person name="Kyrpides N.C."/>
            <person name="Klenk H.P."/>
            <person name="Han C."/>
        </authorList>
    </citation>
    <scope>NUCLEOTIDE SEQUENCE [LARGE SCALE GENOMIC DNA]</scope>
    <source>
        <strain evidence="4">ATCC 49208 / DSM 771 / VKM B-1644</strain>
    </source>
</reference>
<keyword evidence="1" id="KW-1133">Transmembrane helix</keyword>
<proteinExistence type="predicted"/>
<evidence type="ECO:0000313" key="3">
    <source>
        <dbReference type="EMBL" id="ACV63300.1"/>
    </source>
</evidence>
<gene>
    <name evidence="3" type="ordered locus">Dtox_2494</name>
</gene>
<protein>
    <submittedName>
        <fullName evidence="3">Abortive infection protein</fullName>
    </submittedName>
</protein>
<evidence type="ECO:0000313" key="4">
    <source>
        <dbReference type="Proteomes" id="UP000002217"/>
    </source>
</evidence>
<dbReference type="GO" id="GO:0080120">
    <property type="term" value="P:CAAX-box protein maturation"/>
    <property type="evidence" value="ECO:0007669"/>
    <property type="project" value="UniProtKB-ARBA"/>
</dbReference>
<keyword evidence="1" id="KW-0472">Membrane</keyword>
<dbReference type="AlphaFoldDB" id="C8W0P5"/>
<dbReference type="EMBL" id="CP001720">
    <property type="protein sequence ID" value="ACV63300.1"/>
    <property type="molecule type" value="Genomic_DNA"/>
</dbReference>
<organism evidence="3 4">
    <name type="scientific">Desulfofarcimen acetoxidans (strain ATCC 49208 / DSM 771 / KCTC 5769 / VKM B-1644 / 5575)</name>
    <name type="common">Desulfotomaculum acetoxidans</name>
    <dbReference type="NCBI Taxonomy" id="485916"/>
    <lineage>
        <taxon>Bacteria</taxon>
        <taxon>Bacillati</taxon>
        <taxon>Bacillota</taxon>
        <taxon>Clostridia</taxon>
        <taxon>Eubacteriales</taxon>
        <taxon>Peptococcaceae</taxon>
        <taxon>Desulfofarcimen</taxon>
    </lineage>
</organism>
<feature type="transmembrane region" description="Helical" evidence="1">
    <location>
        <begin position="77"/>
        <end position="97"/>
    </location>
</feature>
<dbReference type="Proteomes" id="UP000002217">
    <property type="component" value="Chromosome"/>
</dbReference>
<evidence type="ECO:0000259" key="2">
    <source>
        <dbReference type="Pfam" id="PF02517"/>
    </source>
</evidence>
<dbReference type="RefSeq" id="WP_015758000.1">
    <property type="nucleotide sequence ID" value="NC_013216.1"/>
</dbReference>
<feature type="transmembrane region" description="Helical" evidence="1">
    <location>
        <begin position="152"/>
        <end position="170"/>
    </location>
</feature>
<feature type="transmembrane region" description="Helical" evidence="1">
    <location>
        <begin position="28"/>
        <end position="56"/>
    </location>
</feature>
<evidence type="ECO:0000256" key="1">
    <source>
        <dbReference type="SAM" id="Phobius"/>
    </source>
</evidence>
<feature type="transmembrane region" description="Helical" evidence="1">
    <location>
        <begin position="109"/>
        <end position="131"/>
    </location>
</feature>
<dbReference type="Pfam" id="PF02517">
    <property type="entry name" value="Rce1-like"/>
    <property type="match status" value="1"/>
</dbReference>